<accession>A0A3E4YL66</accession>
<dbReference type="EMBL" id="QSTP01000001">
    <property type="protein sequence ID" value="RGM75333.1"/>
    <property type="molecule type" value="Genomic_DNA"/>
</dbReference>
<dbReference type="AlphaFoldDB" id="A0A3E4YL66"/>
<evidence type="ECO:0000256" key="1">
    <source>
        <dbReference type="SAM" id="Phobius"/>
    </source>
</evidence>
<sequence length="232" mass="27377">MDNIINNLPNEIHKEITDKDGIKINFDIDNINKLKDIYNDLTITKCEQSKEKYMIDKKKFNIKSIIIFCCLVISLILMFVSVFIDEMLLFIAGSVLIILITLFGFINNKNPKNSYNFMYRSCQKYYEANMDEKDINEIYKLEYLFFIFQEISDLETDKPIKIHANSRGIDILYIDKNKCPKTIEILPYEDSIQIASIDFKDIKNIEITNKDFSIINITLPLEYSDTYRELTY</sequence>
<evidence type="ECO:0000313" key="2">
    <source>
        <dbReference type="EMBL" id="RGM75333.1"/>
    </source>
</evidence>
<dbReference type="RefSeq" id="WP_117718091.1">
    <property type="nucleotide sequence ID" value="NZ_QSTP01000001.1"/>
</dbReference>
<keyword evidence="1" id="KW-1133">Transmembrane helix</keyword>
<comment type="caution">
    <text evidence="2">The sequence shown here is derived from an EMBL/GenBank/DDBJ whole genome shotgun (WGS) entry which is preliminary data.</text>
</comment>
<feature type="transmembrane region" description="Helical" evidence="1">
    <location>
        <begin position="60"/>
        <end position="81"/>
    </location>
</feature>
<evidence type="ECO:0000313" key="3">
    <source>
        <dbReference type="Proteomes" id="UP000260758"/>
    </source>
</evidence>
<gene>
    <name evidence="2" type="ORF">DXB99_02010</name>
</gene>
<proteinExistence type="predicted"/>
<keyword evidence="1" id="KW-0472">Membrane</keyword>
<feature type="transmembrane region" description="Helical" evidence="1">
    <location>
        <begin position="87"/>
        <end position="106"/>
    </location>
</feature>
<reference evidence="2 3" key="1">
    <citation type="submission" date="2018-08" db="EMBL/GenBank/DDBJ databases">
        <title>A genome reference for cultivated species of the human gut microbiota.</title>
        <authorList>
            <person name="Zou Y."/>
            <person name="Xue W."/>
            <person name="Luo G."/>
        </authorList>
    </citation>
    <scope>NUCLEOTIDE SEQUENCE [LARGE SCALE GENOMIC DNA]</scope>
    <source>
        <strain evidence="2 3">OM07-13</strain>
    </source>
</reference>
<keyword evidence="1" id="KW-0812">Transmembrane</keyword>
<dbReference type="Proteomes" id="UP000260758">
    <property type="component" value="Unassembled WGS sequence"/>
</dbReference>
<protein>
    <submittedName>
        <fullName evidence="2">Uncharacterized protein</fullName>
    </submittedName>
</protein>
<organism evidence="2 3">
    <name type="scientific">Agathobacter rectalis</name>
    <dbReference type="NCBI Taxonomy" id="39491"/>
    <lineage>
        <taxon>Bacteria</taxon>
        <taxon>Bacillati</taxon>
        <taxon>Bacillota</taxon>
        <taxon>Clostridia</taxon>
        <taxon>Lachnospirales</taxon>
        <taxon>Lachnospiraceae</taxon>
        <taxon>Agathobacter</taxon>
    </lineage>
</organism>
<name>A0A3E4YL66_9FIRM</name>